<reference evidence="1 2" key="1">
    <citation type="journal article" date="2018" name="Proc. Natl. Acad. Sci. U.S.A.">
        <title>Linking secondary metabolites to gene clusters through genome sequencing of six diverse Aspergillus species.</title>
        <authorList>
            <person name="Kaerboelling I."/>
            <person name="Vesth T.C."/>
            <person name="Frisvad J.C."/>
            <person name="Nybo J.L."/>
            <person name="Theobald S."/>
            <person name="Kuo A."/>
            <person name="Bowyer P."/>
            <person name="Matsuda Y."/>
            <person name="Mondo S."/>
            <person name="Lyhne E.K."/>
            <person name="Kogle M.E."/>
            <person name="Clum A."/>
            <person name="Lipzen A."/>
            <person name="Salamov A."/>
            <person name="Ngan C.Y."/>
            <person name="Daum C."/>
            <person name="Chiniquy J."/>
            <person name="Barry K."/>
            <person name="LaButti K."/>
            <person name="Haridas S."/>
            <person name="Simmons B.A."/>
            <person name="Magnuson J.K."/>
            <person name="Mortensen U.H."/>
            <person name="Larsen T.O."/>
            <person name="Grigoriev I.V."/>
            <person name="Baker S.E."/>
            <person name="Andersen M.R."/>
        </authorList>
    </citation>
    <scope>NUCLEOTIDE SEQUENCE [LARGE SCALE GENOMIC DNA]</scope>
    <source>
        <strain evidence="1 2">IBT 24754</strain>
    </source>
</reference>
<organism evidence="1 2">
    <name type="scientific">Aspergillus ochraceoroseus IBT 24754</name>
    <dbReference type="NCBI Taxonomy" id="1392256"/>
    <lineage>
        <taxon>Eukaryota</taxon>
        <taxon>Fungi</taxon>
        <taxon>Dikarya</taxon>
        <taxon>Ascomycota</taxon>
        <taxon>Pezizomycotina</taxon>
        <taxon>Eurotiomycetes</taxon>
        <taxon>Eurotiomycetidae</taxon>
        <taxon>Eurotiales</taxon>
        <taxon>Aspergillaceae</taxon>
        <taxon>Aspergillus</taxon>
        <taxon>Aspergillus subgen. Nidulantes</taxon>
    </lineage>
</organism>
<dbReference type="AlphaFoldDB" id="A0A2T5LTF8"/>
<dbReference type="Proteomes" id="UP000244073">
    <property type="component" value="Unassembled WGS sequence"/>
</dbReference>
<dbReference type="RefSeq" id="XP_040750965.1">
    <property type="nucleotide sequence ID" value="XM_040897549.1"/>
</dbReference>
<proteinExistence type="predicted"/>
<comment type="caution">
    <text evidence="1">The sequence shown here is derived from an EMBL/GenBank/DDBJ whole genome shotgun (WGS) entry which is preliminary data.</text>
</comment>
<evidence type="ECO:0000313" key="2">
    <source>
        <dbReference type="Proteomes" id="UP000244073"/>
    </source>
</evidence>
<dbReference type="EMBL" id="MSFN02000006">
    <property type="protein sequence ID" value="PTU19573.1"/>
    <property type="molecule type" value="Genomic_DNA"/>
</dbReference>
<sequence length="91" mass="10300">MDSTNVTWEIVAVRRQSDLRNNTADSHWSVWHCGFITIMAGGTSMSSIVSRNDAWGCICTITICCTYSDMMIHAVDLILVHMRIIKMNKCM</sequence>
<evidence type="ECO:0000313" key="1">
    <source>
        <dbReference type="EMBL" id="PTU19573.1"/>
    </source>
</evidence>
<gene>
    <name evidence="1" type="ORF">P175DRAFT_0503102</name>
</gene>
<name>A0A2T5LTF8_9EURO</name>
<dbReference type="VEuPathDB" id="FungiDB:P175DRAFT_0503102"/>
<dbReference type="GeneID" id="63814431"/>
<protein>
    <submittedName>
        <fullName evidence="1">Uncharacterized protein</fullName>
    </submittedName>
</protein>
<accession>A0A2T5LTF8</accession>